<dbReference type="EMBL" id="UYJE01006654">
    <property type="protein sequence ID" value="VDI47722.1"/>
    <property type="molecule type" value="Genomic_DNA"/>
</dbReference>
<organism evidence="1 2">
    <name type="scientific">Mytilus galloprovincialis</name>
    <name type="common">Mediterranean mussel</name>
    <dbReference type="NCBI Taxonomy" id="29158"/>
    <lineage>
        <taxon>Eukaryota</taxon>
        <taxon>Metazoa</taxon>
        <taxon>Spiralia</taxon>
        <taxon>Lophotrochozoa</taxon>
        <taxon>Mollusca</taxon>
        <taxon>Bivalvia</taxon>
        <taxon>Autobranchia</taxon>
        <taxon>Pteriomorphia</taxon>
        <taxon>Mytilida</taxon>
        <taxon>Mytiloidea</taxon>
        <taxon>Mytilidae</taxon>
        <taxon>Mytilinae</taxon>
        <taxon>Mytilus</taxon>
    </lineage>
</organism>
<dbReference type="Proteomes" id="UP000596742">
    <property type="component" value="Unassembled WGS sequence"/>
</dbReference>
<protein>
    <submittedName>
        <fullName evidence="1">Uncharacterized protein</fullName>
    </submittedName>
</protein>
<name>A0A8B6FEX6_MYTGA</name>
<keyword evidence="2" id="KW-1185">Reference proteome</keyword>
<accession>A0A8B6FEX6</accession>
<evidence type="ECO:0000313" key="1">
    <source>
        <dbReference type="EMBL" id="VDI47722.1"/>
    </source>
</evidence>
<gene>
    <name evidence="1" type="ORF">MGAL_10B041916</name>
</gene>
<evidence type="ECO:0000313" key="2">
    <source>
        <dbReference type="Proteomes" id="UP000596742"/>
    </source>
</evidence>
<dbReference type="AlphaFoldDB" id="A0A8B6FEX6"/>
<reference evidence="1" key="1">
    <citation type="submission" date="2018-11" db="EMBL/GenBank/DDBJ databases">
        <authorList>
            <person name="Alioto T."/>
            <person name="Alioto T."/>
        </authorList>
    </citation>
    <scope>NUCLEOTIDE SEQUENCE</scope>
</reference>
<comment type="caution">
    <text evidence="1">The sequence shown here is derived from an EMBL/GenBank/DDBJ whole genome shotgun (WGS) entry which is preliminary data.</text>
</comment>
<proteinExistence type="predicted"/>
<sequence length="109" mass="11083">MDLSMEVSSELEKMPNLRWVDYRKIPCLNCTIDLDSGSGAGGPYIIGGSGAGGPFITGGRRAGGLLITGGSGAGGPLITGGSGAGGAFITVVGFAYHHTCVEVFYRIDK</sequence>